<reference evidence="1 2" key="1">
    <citation type="submission" date="2019-04" db="EMBL/GenBank/DDBJ databases">
        <title>Streptomyces oryziradicis sp. nov., a novel actinomycete isolated from rhizosphere soil of rice (Oryza sativa L.).</title>
        <authorList>
            <person name="Li C."/>
        </authorList>
    </citation>
    <scope>NUCLEOTIDE SEQUENCE [LARGE SCALE GENOMIC DNA]</scope>
    <source>
        <strain evidence="1 2">NEAU-C40</strain>
    </source>
</reference>
<dbReference type="Proteomes" id="UP000305778">
    <property type="component" value="Unassembled WGS sequence"/>
</dbReference>
<keyword evidence="2" id="KW-1185">Reference proteome</keyword>
<organism evidence="1 2">
    <name type="scientific">Actinacidiphila oryziradicis</name>
    <dbReference type="NCBI Taxonomy" id="2571141"/>
    <lineage>
        <taxon>Bacteria</taxon>
        <taxon>Bacillati</taxon>
        <taxon>Actinomycetota</taxon>
        <taxon>Actinomycetes</taxon>
        <taxon>Kitasatosporales</taxon>
        <taxon>Streptomycetaceae</taxon>
        <taxon>Actinacidiphila</taxon>
    </lineage>
</organism>
<dbReference type="EMBL" id="SUMC01000009">
    <property type="protein sequence ID" value="TKA11215.1"/>
    <property type="molecule type" value="Genomic_DNA"/>
</dbReference>
<proteinExistence type="predicted"/>
<dbReference type="AlphaFoldDB" id="A0A4U0T8N9"/>
<comment type="caution">
    <text evidence="1">The sequence shown here is derived from an EMBL/GenBank/DDBJ whole genome shotgun (WGS) entry which is preliminary data.</text>
</comment>
<dbReference type="OrthoDB" id="9977448at2"/>
<protein>
    <recommendedName>
        <fullName evidence="3">Universal stress protein</fullName>
    </recommendedName>
</protein>
<sequence>MSAPERTWPTEVHRRGGGVFVVLPPHGYCPGTVRAAAAYASAAESTLTVAVLLPWPDPFNGFAVSLPYTDFLFDYELQITSELTQLLHTGEVHWNLVLLHYPKQELLSVVRAVDAAVVLVHECRRAWRFSLLRWKARRLAAVVADRTDARVHVICAPWNEFLVREDRPL</sequence>
<gene>
    <name evidence="1" type="ORF">FCI23_12725</name>
</gene>
<accession>A0A4U0T8N9</accession>
<evidence type="ECO:0000313" key="2">
    <source>
        <dbReference type="Proteomes" id="UP000305778"/>
    </source>
</evidence>
<evidence type="ECO:0000313" key="1">
    <source>
        <dbReference type="EMBL" id="TKA11215.1"/>
    </source>
</evidence>
<dbReference type="RefSeq" id="WP_136723628.1">
    <property type="nucleotide sequence ID" value="NZ_SUMC01000009.1"/>
</dbReference>
<evidence type="ECO:0008006" key="3">
    <source>
        <dbReference type="Google" id="ProtNLM"/>
    </source>
</evidence>
<name>A0A4U0T8N9_9ACTN</name>